<evidence type="ECO:0000313" key="3">
    <source>
        <dbReference type="Proteomes" id="UP000254939"/>
    </source>
</evidence>
<dbReference type="SUPFAM" id="SSF51735">
    <property type="entry name" value="NAD(P)-binding Rossmann-fold domains"/>
    <property type="match status" value="1"/>
</dbReference>
<dbReference type="InterPro" id="IPR036291">
    <property type="entry name" value="NAD(P)-bd_dom_sf"/>
</dbReference>
<dbReference type="PANTHER" id="PTHR43976">
    <property type="entry name" value="SHORT CHAIN DEHYDROGENASE"/>
    <property type="match status" value="1"/>
</dbReference>
<dbReference type="Proteomes" id="UP000254939">
    <property type="component" value="Unassembled WGS sequence"/>
</dbReference>
<sequence>MEKQVIVITGASSGFGALTARTLAKDGHIVYAGIRDTVGRNAKAVADIATFSRDNNVDLRSIELDVVSDASIAAGIAKVLEEAGRLDVIIHNAGHMSFGPAEAFTPEQYAELFDINVLSTQRMNRAVLPHMRKRGKGLVVWVSSSSTRGGTPPYLAPYFAAKAAMDSVAVSYASELTRWGIETAIIVPGAFTKGTNHFAHSGSPADTARAAEYNGGPYKGVPEQALQGLAALEPIDADAGSVATAIAEVVAMPFGKRPFRTHVDPSEDGAEVVNGVADRVRAEMFRRIGLEDLLKPAVHQS</sequence>
<dbReference type="InterPro" id="IPR002347">
    <property type="entry name" value="SDR_fam"/>
</dbReference>
<evidence type="ECO:0000256" key="1">
    <source>
        <dbReference type="RuleBase" id="RU000363"/>
    </source>
</evidence>
<reference evidence="2 3" key="1">
    <citation type="submission" date="2017-03" db="EMBL/GenBank/DDBJ databases">
        <title>Genome analysis of Rhizobial strains effectives or ineffectives for nitrogen fixation isolated from bean seeds.</title>
        <authorList>
            <person name="Peralta H."/>
            <person name="Aguilar-Vera A."/>
            <person name="Mora Y."/>
            <person name="Vargas-Lagunas C."/>
            <person name="Girard L."/>
            <person name="Mora J."/>
        </authorList>
    </citation>
    <scope>NUCLEOTIDE SEQUENCE [LARGE SCALE GENOMIC DNA]</scope>
    <source>
        <strain evidence="2 3">CCGM3</strain>
    </source>
</reference>
<dbReference type="Pfam" id="PF00106">
    <property type="entry name" value="adh_short"/>
    <property type="match status" value="1"/>
</dbReference>
<dbReference type="PRINTS" id="PR00080">
    <property type="entry name" value="SDRFAMILY"/>
</dbReference>
<name>A0A370KNB0_9HYPH</name>
<dbReference type="OrthoDB" id="9793825at2"/>
<gene>
    <name evidence="2" type="ORF">B5K06_15300</name>
</gene>
<dbReference type="AlphaFoldDB" id="A0A370KNB0"/>
<dbReference type="EMBL" id="NAAC01000016">
    <property type="protein sequence ID" value="RDJ10405.1"/>
    <property type="molecule type" value="Genomic_DNA"/>
</dbReference>
<dbReference type="PANTHER" id="PTHR43976:SF9">
    <property type="entry name" value="OXIDOREDUCTASE"/>
    <property type="match status" value="1"/>
</dbReference>
<dbReference type="CDD" id="cd05374">
    <property type="entry name" value="17beta-HSD-like_SDR_c"/>
    <property type="match status" value="1"/>
</dbReference>
<dbReference type="RefSeq" id="WP_114713565.1">
    <property type="nucleotide sequence ID" value="NZ_KZ857259.1"/>
</dbReference>
<comment type="caution">
    <text evidence="2">The sequence shown here is derived from an EMBL/GenBank/DDBJ whole genome shotgun (WGS) entry which is preliminary data.</text>
</comment>
<protein>
    <submittedName>
        <fullName evidence="2">Oxidoreductase</fullName>
    </submittedName>
</protein>
<evidence type="ECO:0000313" key="2">
    <source>
        <dbReference type="EMBL" id="RDJ10405.1"/>
    </source>
</evidence>
<organism evidence="2 3">
    <name type="scientific">Rhizobium grahamii</name>
    <dbReference type="NCBI Taxonomy" id="1120045"/>
    <lineage>
        <taxon>Bacteria</taxon>
        <taxon>Pseudomonadati</taxon>
        <taxon>Pseudomonadota</taxon>
        <taxon>Alphaproteobacteria</taxon>
        <taxon>Hyphomicrobiales</taxon>
        <taxon>Rhizobiaceae</taxon>
        <taxon>Rhizobium/Agrobacterium group</taxon>
        <taxon>Rhizobium</taxon>
    </lineage>
</organism>
<accession>A0A370KNB0</accession>
<proteinExistence type="inferred from homology"/>
<dbReference type="PRINTS" id="PR00081">
    <property type="entry name" value="GDHRDH"/>
</dbReference>
<comment type="similarity">
    <text evidence="1">Belongs to the short-chain dehydrogenases/reductases (SDR) family.</text>
</comment>
<dbReference type="InterPro" id="IPR051911">
    <property type="entry name" value="SDR_oxidoreductase"/>
</dbReference>
<dbReference type="Gene3D" id="3.40.50.720">
    <property type="entry name" value="NAD(P)-binding Rossmann-like Domain"/>
    <property type="match status" value="1"/>
</dbReference>